<dbReference type="Proteomes" id="UP001209570">
    <property type="component" value="Unassembled WGS sequence"/>
</dbReference>
<reference evidence="2" key="1">
    <citation type="submission" date="2021-12" db="EMBL/GenBank/DDBJ databases">
        <title>Prjna785345.</title>
        <authorList>
            <person name="Rujirawat T."/>
            <person name="Krajaejun T."/>
        </authorList>
    </citation>
    <scope>NUCLEOTIDE SEQUENCE</scope>
    <source>
        <strain evidence="2">Pi057C3</strain>
    </source>
</reference>
<accession>A0AAD5LV73</accession>
<keyword evidence="3" id="KW-1185">Reference proteome</keyword>
<name>A0AAD5LV73_PYTIN</name>
<sequence length="98" mass="10707">MSTAAATTKQLSLWGFISNNYGWTFNLLATHAMFWAVGFPLVLDYGYSNSNYNEKGGIPSGAEGSGAFIVTLFICVLCTIIYVLRLVSYLKGNLAHED</sequence>
<comment type="caution">
    <text evidence="2">The sequence shown here is derived from an EMBL/GenBank/DDBJ whole genome shotgun (WGS) entry which is preliminary data.</text>
</comment>
<keyword evidence="1" id="KW-1133">Transmembrane helix</keyword>
<keyword evidence="1" id="KW-0472">Membrane</keyword>
<dbReference type="EMBL" id="JAKCXM010000001">
    <property type="protein sequence ID" value="KAJ0410372.1"/>
    <property type="molecule type" value="Genomic_DNA"/>
</dbReference>
<dbReference type="AlphaFoldDB" id="A0AAD5LV73"/>
<keyword evidence="1" id="KW-0812">Transmembrane</keyword>
<proteinExistence type="predicted"/>
<evidence type="ECO:0000313" key="3">
    <source>
        <dbReference type="Proteomes" id="UP001209570"/>
    </source>
</evidence>
<feature type="transmembrane region" description="Helical" evidence="1">
    <location>
        <begin position="64"/>
        <end position="84"/>
    </location>
</feature>
<organism evidence="2 3">
    <name type="scientific">Pythium insidiosum</name>
    <name type="common">Pythiosis disease agent</name>
    <dbReference type="NCBI Taxonomy" id="114742"/>
    <lineage>
        <taxon>Eukaryota</taxon>
        <taxon>Sar</taxon>
        <taxon>Stramenopiles</taxon>
        <taxon>Oomycota</taxon>
        <taxon>Peronosporomycetes</taxon>
        <taxon>Pythiales</taxon>
        <taxon>Pythiaceae</taxon>
        <taxon>Pythium</taxon>
    </lineage>
</organism>
<feature type="transmembrane region" description="Helical" evidence="1">
    <location>
        <begin position="21"/>
        <end position="43"/>
    </location>
</feature>
<evidence type="ECO:0008006" key="4">
    <source>
        <dbReference type="Google" id="ProtNLM"/>
    </source>
</evidence>
<evidence type="ECO:0000256" key="1">
    <source>
        <dbReference type="SAM" id="Phobius"/>
    </source>
</evidence>
<gene>
    <name evidence="2" type="ORF">P43SY_002704</name>
</gene>
<evidence type="ECO:0000313" key="2">
    <source>
        <dbReference type="EMBL" id="KAJ0410372.1"/>
    </source>
</evidence>
<protein>
    <recommendedName>
        <fullName evidence="4">Transmembrane protein</fullName>
    </recommendedName>
</protein>